<evidence type="ECO:0000256" key="8">
    <source>
        <dbReference type="ARBA" id="ARBA00023016"/>
    </source>
</evidence>
<dbReference type="Gene3D" id="3.30.230.10">
    <property type="match status" value="1"/>
</dbReference>
<dbReference type="AlphaFoldDB" id="A0AAD5X4P3"/>
<dbReference type="InterPro" id="IPR008269">
    <property type="entry name" value="Lon_proteolytic"/>
</dbReference>
<feature type="domain" description="Lon proteolytic" evidence="16">
    <location>
        <begin position="637"/>
        <end position="823"/>
    </location>
</feature>
<feature type="active site" evidence="10 12">
    <location>
        <position position="729"/>
    </location>
</feature>
<dbReference type="InterPro" id="IPR008268">
    <property type="entry name" value="Peptidase_S16_AS"/>
</dbReference>
<comment type="subcellular location">
    <subcellularLocation>
        <location evidence="1">Cytoplasm</location>
    </subcellularLocation>
</comment>
<evidence type="ECO:0000256" key="14">
    <source>
        <dbReference type="RuleBase" id="RU000592"/>
    </source>
</evidence>
<dbReference type="PIRSF" id="PIRSF001174">
    <property type="entry name" value="Lon_proteas"/>
    <property type="match status" value="1"/>
</dbReference>
<evidence type="ECO:0000313" key="18">
    <source>
        <dbReference type="EMBL" id="KAJ3051708.1"/>
    </source>
</evidence>
<keyword evidence="7 9" id="KW-0067">ATP-binding</keyword>
<dbReference type="SMART" id="SM00464">
    <property type="entry name" value="LON"/>
    <property type="match status" value="1"/>
</dbReference>
<evidence type="ECO:0000256" key="13">
    <source>
        <dbReference type="RuleBase" id="RU000591"/>
    </source>
</evidence>
<dbReference type="EC" id="3.4.21.-" evidence="9 14"/>
<dbReference type="GO" id="GO:0005737">
    <property type="term" value="C:cytoplasm"/>
    <property type="evidence" value="ECO:0007669"/>
    <property type="project" value="UniProtKB-SubCell"/>
</dbReference>
<evidence type="ECO:0000259" key="17">
    <source>
        <dbReference type="PROSITE" id="PS51787"/>
    </source>
</evidence>
<name>A0AAD5X4P3_9FUNG</name>
<evidence type="ECO:0000259" key="16">
    <source>
        <dbReference type="PROSITE" id="PS51786"/>
    </source>
</evidence>
<dbReference type="GO" id="GO:0004176">
    <property type="term" value="F:ATP-dependent peptidase activity"/>
    <property type="evidence" value="ECO:0007669"/>
    <property type="project" value="UniProtKB-UniRule"/>
</dbReference>
<dbReference type="HAMAP" id="MF_01973">
    <property type="entry name" value="lon_bact"/>
    <property type="match status" value="1"/>
</dbReference>
<dbReference type="Gene3D" id="1.10.8.60">
    <property type="match status" value="1"/>
</dbReference>
<proteinExistence type="inferred from homology"/>
<evidence type="ECO:0000313" key="19">
    <source>
        <dbReference type="Proteomes" id="UP001212841"/>
    </source>
</evidence>
<sequence length="865" mass="95511">MEDHLILPIIPTANPKVLLPGIVLRVQVTRTDPREITQLLDQIWHRRQHSRNGKHITTLVGCVPWKDERQETHNPSKRGAPGQNDGSTSELFEWGVSGRILELARSMPADARITGVSYILTIEGISRFKVDRMVKKSPYYEAAVTLYSDQAEPNENDAQMQAWALNLRSVGHDLALVLSRLQLPPSVIAHLRKMMDSTPAGQVADLLASMIDLTFAEKLQILQMTDVKERLKRVVELVNRQIQVLKISQELQSSVENKIGKTQREYLLRQQLEAIKKELGENDDGGTDEIHDLEQRISAANLPKDAADAASREIKRLKRMHSSLAEYQVVRTYLEWLAELPWNTHSEDNMDIARARKQLDEDHYGLEPVKTRILEYLAVRKLKNDLKGPILCFVGPPGVGKTSLGRSIANALGRKFHRISLGGVRDEAEIRGHRRTYIGAMPGNIIQGARRAGVSNPVILLDEIDKLTRDVRGDPASALLEVLDPEQNSTFTDHYLHVPFDLSKVLFIATANDSDTIPGPLLDRMEVIRIPGYTFEEKHNIAKRYLVPKQIEAHGLDASIVNFNDDALMKVAVGWTREAGVRSLEREIASICRSLAVEFANQKEEGGGGIVSGAVDVERVRQALGPEKFDDEVAERTNVAGVAVGLAWTATGAGGLLFIEATQMSGKGVLHLTGQLGDVIKESAQIALTWVRSNAITLGITRNASRNVLENVDVHIHFPAGAIPKDGPSAGVAITTALISLFRGKPVQSQTAMTGEVTLRGQVLPVGGIKEKVLAAHRARIKRVILPHRNEKDLADVPQNVREDITFVLAKTIWDVLDAAFLEGWKVRGAEKGGLEEGEVRKDGGISLVRVGQVEVGDAELRSKL</sequence>
<evidence type="ECO:0000256" key="7">
    <source>
        <dbReference type="ARBA" id="ARBA00022840"/>
    </source>
</evidence>
<evidence type="ECO:0000256" key="1">
    <source>
        <dbReference type="ARBA" id="ARBA00004496"/>
    </source>
</evidence>
<dbReference type="InterPro" id="IPR014721">
    <property type="entry name" value="Ribsml_uS5_D2-typ_fold_subgr"/>
</dbReference>
<dbReference type="Pfam" id="PF22667">
    <property type="entry name" value="Lon_lid"/>
    <property type="match status" value="1"/>
</dbReference>
<dbReference type="GO" id="GO:0005524">
    <property type="term" value="F:ATP binding"/>
    <property type="evidence" value="ECO:0007669"/>
    <property type="project" value="UniProtKB-KW"/>
</dbReference>
<dbReference type="Gene3D" id="1.20.5.5270">
    <property type="match status" value="1"/>
</dbReference>
<feature type="region of interest" description="Disordered" evidence="15">
    <location>
        <begin position="69"/>
        <end position="88"/>
    </location>
</feature>
<evidence type="ECO:0000256" key="4">
    <source>
        <dbReference type="ARBA" id="ARBA00022741"/>
    </source>
</evidence>
<reference evidence="18" key="1">
    <citation type="submission" date="2020-05" db="EMBL/GenBank/DDBJ databases">
        <title>Phylogenomic resolution of chytrid fungi.</title>
        <authorList>
            <person name="Stajich J.E."/>
            <person name="Amses K."/>
            <person name="Simmons R."/>
            <person name="Seto K."/>
            <person name="Myers J."/>
            <person name="Bonds A."/>
            <person name="Quandt C.A."/>
            <person name="Barry K."/>
            <person name="Liu P."/>
            <person name="Grigoriev I."/>
            <person name="Longcore J.E."/>
            <person name="James T.Y."/>
        </authorList>
    </citation>
    <scope>NUCLEOTIDE SEQUENCE</scope>
    <source>
        <strain evidence="18">JEL0318</strain>
    </source>
</reference>
<dbReference type="SUPFAM" id="SSF88697">
    <property type="entry name" value="PUA domain-like"/>
    <property type="match status" value="1"/>
</dbReference>
<dbReference type="PROSITE" id="PS51787">
    <property type="entry name" value="LON_N"/>
    <property type="match status" value="1"/>
</dbReference>
<dbReference type="InterPro" id="IPR027417">
    <property type="entry name" value="P-loop_NTPase"/>
</dbReference>
<evidence type="ECO:0000256" key="15">
    <source>
        <dbReference type="SAM" id="MobiDB-lite"/>
    </source>
</evidence>
<evidence type="ECO:0000256" key="3">
    <source>
        <dbReference type="ARBA" id="ARBA00022670"/>
    </source>
</evidence>
<dbReference type="SUPFAM" id="SSF52540">
    <property type="entry name" value="P-loop containing nucleoside triphosphate hydrolases"/>
    <property type="match status" value="1"/>
</dbReference>
<evidence type="ECO:0000256" key="12">
    <source>
        <dbReference type="PROSITE-ProRule" id="PRU01122"/>
    </source>
</evidence>
<keyword evidence="19" id="KW-1185">Reference proteome</keyword>
<dbReference type="Pfam" id="PF02190">
    <property type="entry name" value="LON_substr_bdg"/>
    <property type="match status" value="1"/>
</dbReference>
<dbReference type="InterPro" id="IPR027543">
    <property type="entry name" value="Lon_bac"/>
</dbReference>
<dbReference type="NCBIfam" id="TIGR00763">
    <property type="entry name" value="lon"/>
    <property type="match status" value="1"/>
</dbReference>
<dbReference type="FunFam" id="3.40.50.300:FF:000382">
    <property type="entry name" value="Lon protease homolog 2, peroxisomal"/>
    <property type="match status" value="1"/>
</dbReference>
<dbReference type="Gene3D" id="1.20.58.1480">
    <property type="match status" value="1"/>
</dbReference>
<dbReference type="InterPro" id="IPR046336">
    <property type="entry name" value="Lon_prtase_N_sf"/>
</dbReference>
<keyword evidence="2" id="KW-0963">Cytoplasm</keyword>
<evidence type="ECO:0000256" key="6">
    <source>
        <dbReference type="ARBA" id="ARBA00022825"/>
    </source>
</evidence>
<keyword evidence="5 9" id="KW-0378">Hydrolase</keyword>
<dbReference type="GO" id="GO:0004252">
    <property type="term" value="F:serine-type endopeptidase activity"/>
    <property type="evidence" value="ECO:0007669"/>
    <property type="project" value="UniProtKB-UniRule"/>
</dbReference>
<dbReference type="InterPro" id="IPR003111">
    <property type="entry name" value="Lon_prtase_N"/>
</dbReference>
<dbReference type="InterPro" id="IPR020568">
    <property type="entry name" value="Ribosomal_Su5_D2-typ_SF"/>
</dbReference>
<dbReference type="SUPFAM" id="SSF54211">
    <property type="entry name" value="Ribosomal protein S5 domain 2-like"/>
    <property type="match status" value="1"/>
</dbReference>
<dbReference type="GO" id="GO:0006508">
    <property type="term" value="P:proteolysis"/>
    <property type="evidence" value="ECO:0007669"/>
    <property type="project" value="UniProtKB-KW"/>
</dbReference>
<feature type="domain" description="Lon N-terminal" evidence="17">
    <location>
        <begin position="7"/>
        <end position="242"/>
    </location>
</feature>
<evidence type="ECO:0000256" key="10">
    <source>
        <dbReference type="PIRSR" id="PIRSR001174-1"/>
    </source>
</evidence>
<dbReference type="GO" id="GO:0016887">
    <property type="term" value="F:ATP hydrolysis activity"/>
    <property type="evidence" value="ECO:0007669"/>
    <property type="project" value="InterPro"/>
</dbReference>
<keyword evidence="6 9" id="KW-0720">Serine protease</keyword>
<feature type="binding site" evidence="11">
    <location>
        <begin position="395"/>
        <end position="402"/>
    </location>
    <ligand>
        <name>ATP</name>
        <dbReference type="ChEBI" id="CHEBI:30616"/>
    </ligand>
</feature>
<dbReference type="PROSITE" id="PS01046">
    <property type="entry name" value="LON_SER"/>
    <property type="match status" value="1"/>
</dbReference>
<dbReference type="Gene3D" id="2.30.130.40">
    <property type="entry name" value="LON domain-like"/>
    <property type="match status" value="1"/>
</dbReference>
<dbReference type="Pfam" id="PF05362">
    <property type="entry name" value="Lon_C"/>
    <property type="match status" value="1"/>
</dbReference>
<dbReference type="InterPro" id="IPR003959">
    <property type="entry name" value="ATPase_AAA_core"/>
</dbReference>
<evidence type="ECO:0000256" key="5">
    <source>
        <dbReference type="ARBA" id="ARBA00022801"/>
    </source>
</evidence>
<dbReference type="CDD" id="cd19500">
    <property type="entry name" value="RecA-like_Lon"/>
    <property type="match status" value="1"/>
</dbReference>
<dbReference type="InterPro" id="IPR054594">
    <property type="entry name" value="Lon_lid"/>
</dbReference>
<accession>A0AAD5X4P3</accession>
<protein>
    <recommendedName>
        <fullName evidence="9 14">Lon protease homolog</fullName>
        <ecNumber evidence="9 14">3.4.21.-</ecNumber>
    </recommendedName>
</protein>
<gene>
    <name evidence="18" type="ORF">HK097_007274</name>
</gene>
<dbReference type="Pfam" id="PF00004">
    <property type="entry name" value="AAA"/>
    <property type="match status" value="1"/>
</dbReference>
<evidence type="ECO:0000256" key="9">
    <source>
        <dbReference type="PIRNR" id="PIRNR001174"/>
    </source>
</evidence>
<feature type="active site" evidence="10 12">
    <location>
        <position position="772"/>
    </location>
</feature>
<dbReference type="FunFam" id="1.20.5.5270:FF:000002">
    <property type="entry name" value="Lon protease homolog"/>
    <property type="match status" value="1"/>
</dbReference>
<evidence type="ECO:0000256" key="2">
    <source>
        <dbReference type="ARBA" id="ARBA00022490"/>
    </source>
</evidence>
<dbReference type="PRINTS" id="PR00830">
    <property type="entry name" value="ENDOLAPTASE"/>
</dbReference>
<keyword evidence="3 9" id="KW-0645">Protease</keyword>
<keyword evidence="8" id="KW-0346">Stress response</keyword>
<dbReference type="InterPro" id="IPR027065">
    <property type="entry name" value="Lon_Prtase"/>
</dbReference>
<dbReference type="InterPro" id="IPR015947">
    <property type="entry name" value="PUA-like_sf"/>
</dbReference>
<dbReference type="Gene3D" id="3.40.50.300">
    <property type="entry name" value="P-loop containing nucleotide triphosphate hydrolases"/>
    <property type="match status" value="1"/>
</dbReference>
<dbReference type="PANTHER" id="PTHR10046">
    <property type="entry name" value="ATP DEPENDENT LON PROTEASE FAMILY MEMBER"/>
    <property type="match status" value="1"/>
</dbReference>
<dbReference type="GO" id="GO:0030163">
    <property type="term" value="P:protein catabolic process"/>
    <property type="evidence" value="ECO:0007669"/>
    <property type="project" value="InterPro"/>
</dbReference>
<dbReference type="PROSITE" id="PS51786">
    <property type="entry name" value="LON_PROTEOLYTIC"/>
    <property type="match status" value="1"/>
</dbReference>
<dbReference type="Proteomes" id="UP001212841">
    <property type="component" value="Unassembled WGS sequence"/>
</dbReference>
<dbReference type="InterPro" id="IPR004815">
    <property type="entry name" value="Lon_bac/euk-typ"/>
</dbReference>
<dbReference type="InterPro" id="IPR003593">
    <property type="entry name" value="AAA+_ATPase"/>
</dbReference>
<organism evidence="18 19">
    <name type="scientific">Rhizophlyctis rosea</name>
    <dbReference type="NCBI Taxonomy" id="64517"/>
    <lineage>
        <taxon>Eukaryota</taxon>
        <taxon>Fungi</taxon>
        <taxon>Fungi incertae sedis</taxon>
        <taxon>Chytridiomycota</taxon>
        <taxon>Chytridiomycota incertae sedis</taxon>
        <taxon>Chytridiomycetes</taxon>
        <taxon>Rhizophlyctidales</taxon>
        <taxon>Rhizophlyctidaceae</taxon>
        <taxon>Rhizophlyctis</taxon>
    </lineage>
</organism>
<dbReference type="SMART" id="SM00382">
    <property type="entry name" value="AAA"/>
    <property type="match status" value="1"/>
</dbReference>
<comment type="similarity">
    <text evidence="9 12 13">Belongs to the peptidase S16 family.</text>
</comment>
<dbReference type="GO" id="GO:0043565">
    <property type="term" value="F:sequence-specific DNA binding"/>
    <property type="evidence" value="ECO:0007669"/>
    <property type="project" value="InterPro"/>
</dbReference>
<comment type="caution">
    <text evidence="18">The sequence shown here is derived from an EMBL/GenBank/DDBJ whole genome shotgun (WGS) entry which is preliminary data.</text>
</comment>
<keyword evidence="4 9" id="KW-0547">Nucleotide-binding</keyword>
<evidence type="ECO:0000256" key="11">
    <source>
        <dbReference type="PIRSR" id="PIRSR001174-2"/>
    </source>
</evidence>
<dbReference type="FunFam" id="3.30.230.10:FF:000019">
    <property type="entry name" value="Lon protease homolog 2, peroxisomal"/>
    <property type="match status" value="1"/>
</dbReference>
<dbReference type="EMBL" id="JADGJD010000366">
    <property type="protein sequence ID" value="KAJ3051708.1"/>
    <property type="molecule type" value="Genomic_DNA"/>
</dbReference>